<feature type="domain" description="ABC transmembrane type-1" evidence="8">
    <location>
        <begin position="52"/>
        <end position="236"/>
    </location>
</feature>
<evidence type="ECO:0000313" key="9">
    <source>
        <dbReference type="EMBL" id="REH32460.1"/>
    </source>
</evidence>
<protein>
    <submittedName>
        <fullName evidence="9">ABC-type nitrate/sulfonate/bicarbonate transport system permease component</fullName>
    </submittedName>
</protein>
<reference evidence="9 10" key="1">
    <citation type="submission" date="2018-08" db="EMBL/GenBank/DDBJ databases">
        <title>Genomic Encyclopedia of Archaeal and Bacterial Type Strains, Phase II (KMG-II): from individual species to whole genera.</title>
        <authorList>
            <person name="Goeker M."/>
        </authorList>
    </citation>
    <scope>NUCLEOTIDE SEQUENCE [LARGE SCALE GENOMIC DNA]</scope>
    <source>
        <strain evidence="9 10">DSM 45791</strain>
    </source>
</reference>
<feature type="transmembrane region" description="Helical" evidence="7">
    <location>
        <begin position="214"/>
        <end position="235"/>
    </location>
</feature>
<dbReference type="CDD" id="cd06261">
    <property type="entry name" value="TM_PBP2"/>
    <property type="match status" value="1"/>
</dbReference>
<keyword evidence="10" id="KW-1185">Reference proteome</keyword>
<dbReference type="Proteomes" id="UP000256269">
    <property type="component" value="Unassembled WGS sequence"/>
</dbReference>
<evidence type="ECO:0000256" key="7">
    <source>
        <dbReference type="RuleBase" id="RU363032"/>
    </source>
</evidence>
<dbReference type="InterPro" id="IPR035906">
    <property type="entry name" value="MetI-like_sf"/>
</dbReference>
<comment type="similarity">
    <text evidence="7">Belongs to the binding-protein-dependent transport system permease family.</text>
</comment>
<comment type="subcellular location">
    <subcellularLocation>
        <location evidence="1 7">Cell membrane</location>
        <topology evidence="1 7">Multi-pass membrane protein</topology>
    </subcellularLocation>
</comment>
<keyword evidence="5 7" id="KW-1133">Transmembrane helix</keyword>
<accession>A0A3E0GY44</accession>
<dbReference type="GO" id="GO:0055085">
    <property type="term" value="P:transmembrane transport"/>
    <property type="evidence" value="ECO:0007669"/>
    <property type="project" value="InterPro"/>
</dbReference>
<dbReference type="PROSITE" id="PS50928">
    <property type="entry name" value="ABC_TM1"/>
    <property type="match status" value="1"/>
</dbReference>
<feature type="transmembrane region" description="Helical" evidence="7">
    <location>
        <begin position="179"/>
        <end position="202"/>
    </location>
</feature>
<sequence>MRWWVRVAVLLGALVVWQLVSVLAANPYFPPPLRILEAAARLWPSAHFTADVLPSLARVFGGWAAASVVGVAFGVALGRSRALADYFEFVFTFLRTLPPPLLVPVFMLVFGISTEMEVVTIAFGTVWPVLLNAVDGARSVDPVLADTARVFRLSRARWIFGVVLPAAGPKIFAGLRVSLSIALILMVISEVVGATSGIGYQLGTAQGASDLPGMWAWIALISLLGYLLNRGLLAVEHRALAWSRP</sequence>
<feature type="transmembrane region" description="Helical" evidence="7">
    <location>
        <begin position="101"/>
        <end position="130"/>
    </location>
</feature>
<dbReference type="InterPro" id="IPR000515">
    <property type="entry name" value="MetI-like"/>
</dbReference>
<keyword evidence="6 7" id="KW-0472">Membrane</keyword>
<keyword evidence="4 7" id="KW-0812">Transmembrane</keyword>
<keyword evidence="3" id="KW-1003">Cell membrane</keyword>
<dbReference type="AlphaFoldDB" id="A0A3E0GY44"/>
<dbReference type="EMBL" id="QUNO01000021">
    <property type="protein sequence ID" value="REH32460.1"/>
    <property type="molecule type" value="Genomic_DNA"/>
</dbReference>
<gene>
    <name evidence="9" type="ORF">BCF44_1216</name>
</gene>
<evidence type="ECO:0000256" key="5">
    <source>
        <dbReference type="ARBA" id="ARBA00022989"/>
    </source>
</evidence>
<dbReference type="Gene3D" id="1.10.3720.10">
    <property type="entry name" value="MetI-like"/>
    <property type="match status" value="1"/>
</dbReference>
<dbReference type="PANTHER" id="PTHR30151">
    <property type="entry name" value="ALKANE SULFONATE ABC TRANSPORTER-RELATED, MEMBRANE SUBUNIT"/>
    <property type="match status" value="1"/>
</dbReference>
<comment type="caution">
    <text evidence="9">The sequence shown here is derived from an EMBL/GenBank/DDBJ whole genome shotgun (WGS) entry which is preliminary data.</text>
</comment>
<feature type="transmembrane region" description="Helical" evidence="7">
    <location>
        <begin position="60"/>
        <end position="80"/>
    </location>
</feature>
<evidence type="ECO:0000259" key="8">
    <source>
        <dbReference type="PROSITE" id="PS50928"/>
    </source>
</evidence>
<evidence type="ECO:0000256" key="3">
    <source>
        <dbReference type="ARBA" id="ARBA00022475"/>
    </source>
</evidence>
<dbReference type="PANTHER" id="PTHR30151:SF0">
    <property type="entry name" value="ABC TRANSPORTER PERMEASE PROTEIN MJ0413-RELATED"/>
    <property type="match status" value="1"/>
</dbReference>
<dbReference type="RefSeq" id="WP_246016179.1">
    <property type="nucleotide sequence ID" value="NZ_CP144375.1"/>
</dbReference>
<dbReference type="GO" id="GO:0005886">
    <property type="term" value="C:plasma membrane"/>
    <property type="evidence" value="ECO:0007669"/>
    <property type="project" value="UniProtKB-SubCell"/>
</dbReference>
<evidence type="ECO:0000313" key="10">
    <source>
        <dbReference type="Proteomes" id="UP000256269"/>
    </source>
</evidence>
<evidence type="ECO:0000256" key="2">
    <source>
        <dbReference type="ARBA" id="ARBA00022448"/>
    </source>
</evidence>
<proteinExistence type="inferred from homology"/>
<dbReference type="Pfam" id="PF00528">
    <property type="entry name" value="BPD_transp_1"/>
    <property type="match status" value="1"/>
</dbReference>
<organism evidence="9 10">
    <name type="scientific">Kutzneria buriramensis</name>
    <dbReference type="NCBI Taxonomy" id="1045776"/>
    <lineage>
        <taxon>Bacteria</taxon>
        <taxon>Bacillati</taxon>
        <taxon>Actinomycetota</taxon>
        <taxon>Actinomycetes</taxon>
        <taxon>Pseudonocardiales</taxon>
        <taxon>Pseudonocardiaceae</taxon>
        <taxon>Kutzneria</taxon>
    </lineage>
</organism>
<evidence type="ECO:0000256" key="1">
    <source>
        <dbReference type="ARBA" id="ARBA00004651"/>
    </source>
</evidence>
<evidence type="ECO:0000256" key="6">
    <source>
        <dbReference type="ARBA" id="ARBA00023136"/>
    </source>
</evidence>
<name>A0A3E0GY44_9PSEU</name>
<evidence type="ECO:0000256" key="4">
    <source>
        <dbReference type="ARBA" id="ARBA00022692"/>
    </source>
</evidence>
<dbReference type="SUPFAM" id="SSF161098">
    <property type="entry name" value="MetI-like"/>
    <property type="match status" value="1"/>
</dbReference>
<keyword evidence="2 7" id="KW-0813">Transport</keyword>